<dbReference type="AlphaFoldDB" id="A0A0A8XNT3"/>
<dbReference type="EMBL" id="GBRH01282764">
    <property type="protein sequence ID" value="JAD15131.1"/>
    <property type="molecule type" value="Transcribed_RNA"/>
</dbReference>
<evidence type="ECO:0000313" key="1">
    <source>
        <dbReference type="EMBL" id="JAD15131.1"/>
    </source>
</evidence>
<proteinExistence type="predicted"/>
<protein>
    <submittedName>
        <fullName evidence="1">Uncharacterized protein</fullName>
    </submittedName>
</protein>
<accession>A0A0A8XNT3</accession>
<reference evidence="1" key="1">
    <citation type="submission" date="2014-09" db="EMBL/GenBank/DDBJ databases">
        <authorList>
            <person name="Magalhaes I.L.F."/>
            <person name="Oliveira U."/>
            <person name="Santos F.R."/>
            <person name="Vidigal T.H.D.A."/>
            <person name="Brescovit A.D."/>
            <person name="Santos A.J."/>
        </authorList>
    </citation>
    <scope>NUCLEOTIDE SEQUENCE</scope>
    <source>
        <tissue evidence="1">Shoot tissue taken approximately 20 cm above the soil surface</tissue>
    </source>
</reference>
<name>A0A0A8XNT3_ARUDO</name>
<reference evidence="1" key="2">
    <citation type="journal article" date="2015" name="Data Brief">
        <title>Shoot transcriptome of the giant reed, Arundo donax.</title>
        <authorList>
            <person name="Barrero R.A."/>
            <person name="Guerrero F.D."/>
            <person name="Moolhuijzen P."/>
            <person name="Goolsby J.A."/>
            <person name="Tidwell J."/>
            <person name="Bellgard S.E."/>
            <person name="Bellgard M.I."/>
        </authorList>
    </citation>
    <scope>NUCLEOTIDE SEQUENCE</scope>
    <source>
        <tissue evidence="1">Shoot tissue taken approximately 20 cm above the soil surface</tissue>
    </source>
</reference>
<sequence>MTLSGHALSVAPLIPAVRSVRVTALLAYAAAQCSCFLLL</sequence>
<organism evidence="1">
    <name type="scientific">Arundo donax</name>
    <name type="common">Giant reed</name>
    <name type="synonym">Donax arundinaceus</name>
    <dbReference type="NCBI Taxonomy" id="35708"/>
    <lineage>
        <taxon>Eukaryota</taxon>
        <taxon>Viridiplantae</taxon>
        <taxon>Streptophyta</taxon>
        <taxon>Embryophyta</taxon>
        <taxon>Tracheophyta</taxon>
        <taxon>Spermatophyta</taxon>
        <taxon>Magnoliopsida</taxon>
        <taxon>Liliopsida</taxon>
        <taxon>Poales</taxon>
        <taxon>Poaceae</taxon>
        <taxon>PACMAD clade</taxon>
        <taxon>Arundinoideae</taxon>
        <taxon>Arundineae</taxon>
        <taxon>Arundo</taxon>
    </lineage>
</organism>